<keyword evidence="3" id="KW-1185">Reference proteome</keyword>
<name>A0A067MM40_BOTB1</name>
<feature type="region of interest" description="Disordered" evidence="1">
    <location>
        <begin position="58"/>
        <end position="128"/>
    </location>
</feature>
<dbReference type="HOGENOM" id="CLU_1959219_0_0_1"/>
<dbReference type="AlphaFoldDB" id="A0A067MM40"/>
<gene>
    <name evidence="2" type="ORF">BOTBODRAFT_272714</name>
</gene>
<accession>A0A067MM40</accession>
<evidence type="ECO:0000313" key="3">
    <source>
        <dbReference type="Proteomes" id="UP000027195"/>
    </source>
</evidence>
<evidence type="ECO:0000313" key="2">
    <source>
        <dbReference type="EMBL" id="KDQ15785.1"/>
    </source>
</evidence>
<feature type="compositionally biased region" description="Polar residues" evidence="1">
    <location>
        <begin position="99"/>
        <end position="109"/>
    </location>
</feature>
<proteinExistence type="predicted"/>
<dbReference type="EMBL" id="KL198030">
    <property type="protein sequence ID" value="KDQ15785.1"/>
    <property type="molecule type" value="Genomic_DNA"/>
</dbReference>
<sequence>MELGGLQYYYSGFPGVWSRSVGAAPAFPSFPASRLRAHRPLLLSVALQLHTRSPVSTIPLPAKKRASSAVTPERRSPPPSVLPFLVPGGWKKARRQSSHDVTPNSTPASKCSAPIERPGPTEDRRYFM</sequence>
<protein>
    <submittedName>
        <fullName evidence="2">Uncharacterized protein</fullName>
    </submittedName>
</protein>
<dbReference type="InParanoid" id="A0A067MM40"/>
<feature type="compositionally biased region" description="Basic and acidic residues" evidence="1">
    <location>
        <begin position="119"/>
        <end position="128"/>
    </location>
</feature>
<dbReference type="Proteomes" id="UP000027195">
    <property type="component" value="Unassembled WGS sequence"/>
</dbReference>
<evidence type="ECO:0000256" key="1">
    <source>
        <dbReference type="SAM" id="MobiDB-lite"/>
    </source>
</evidence>
<reference evidence="3" key="1">
    <citation type="journal article" date="2014" name="Proc. Natl. Acad. Sci. U.S.A.">
        <title>Extensive sampling of basidiomycete genomes demonstrates inadequacy of the white-rot/brown-rot paradigm for wood decay fungi.</title>
        <authorList>
            <person name="Riley R."/>
            <person name="Salamov A.A."/>
            <person name="Brown D.W."/>
            <person name="Nagy L.G."/>
            <person name="Floudas D."/>
            <person name="Held B.W."/>
            <person name="Levasseur A."/>
            <person name="Lombard V."/>
            <person name="Morin E."/>
            <person name="Otillar R."/>
            <person name="Lindquist E.A."/>
            <person name="Sun H."/>
            <person name="LaButti K.M."/>
            <person name="Schmutz J."/>
            <person name="Jabbour D."/>
            <person name="Luo H."/>
            <person name="Baker S.E."/>
            <person name="Pisabarro A.G."/>
            <person name="Walton J.D."/>
            <person name="Blanchette R.A."/>
            <person name="Henrissat B."/>
            <person name="Martin F."/>
            <person name="Cullen D."/>
            <person name="Hibbett D.S."/>
            <person name="Grigoriev I.V."/>
        </authorList>
    </citation>
    <scope>NUCLEOTIDE SEQUENCE [LARGE SCALE GENOMIC DNA]</scope>
    <source>
        <strain evidence="3">FD-172 SS1</strain>
    </source>
</reference>
<organism evidence="2 3">
    <name type="scientific">Botryobasidium botryosum (strain FD-172 SS1)</name>
    <dbReference type="NCBI Taxonomy" id="930990"/>
    <lineage>
        <taxon>Eukaryota</taxon>
        <taxon>Fungi</taxon>
        <taxon>Dikarya</taxon>
        <taxon>Basidiomycota</taxon>
        <taxon>Agaricomycotina</taxon>
        <taxon>Agaricomycetes</taxon>
        <taxon>Cantharellales</taxon>
        <taxon>Botryobasidiaceae</taxon>
        <taxon>Botryobasidium</taxon>
    </lineage>
</organism>